<dbReference type="Proteomes" id="UP000298216">
    <property type="component" value="Unassembled WGS sequence"/>
</dbReference>
<feature type="transmembrane region" description="Helical" evidence="1">
    <location>
        <begin position="79"/>
        <end position="100"/>
    </location>
</feature>
<feature type="transmembrane region" description="Helical" evidence="1">
    <location>
        <begin position="190"/>
        <end position="214"/>
    </location>
</feature>
<keyword evidence="3" id="KW-1185">Reference proteome</keyword>
<keyword evidence="1" id="KW-0812">Transmembrane</keyword>
<dbReference type="InterPro" id="IPR009781">
    <property type="entry name" value="DUF1345"/>
</dbReference>
<name>A0A4Y9S0C4_9CAUL</name>
<dbReference type="Pfam" id="PF07077">
    <property type="entry name" value="DUF1345"/>
    <property type="match status" value="1"/>
</dbReference>
<organism evidence="2 3">
    <name type="scientific">Brevundimonas intermedia</name>
    <dbReference type="NCBI Taxonomy" id="74315"/>
    <lineage>
        <taxon>Bacteria</taxon>
        <taxon>Pseudomonadati</taxon>
        <taxon>Pseudomonadota</taxon>
        <taxon>Alphaproteobacteria</taxon>
        <taxon>Caulobacterales</taxon>
        <taxon>Caulobacteraceae</taxon>
        <taxon>Brevundimonas</taxon>
    </lineage>
</organism>
<evidence type="ECO:0000256" key="1">
    <source>
        <dbReference type="SAM" id="Phobius"/>
    </source>
</evidence>
<feature type="transmembrane region" description="Helical" evidence="1">
    <location>
        <begin position="112"/>
        <end position="134"/>
    </location>
</feature>
<keyword evidence="1" id="KW-0472">Membrane</keyword>
<reference evidence="2 3" key="1">
    <citation type="submission" date="2019-03" db="EMBL/GenBank/DDBJ databases">
        <title>Draft genome of Brevundimonas sp. a heavy metal resistant soil bacteria.</title>
        <authorList>
            <person name="Soto J."/>
        </authorList>
    </citation>
    <scope>NUCLEOTIDE SEQUENCE [LARGE SCALE GENOMIC DNA]</scope>
    <source>
        <strain evidence="2 3">B-10</strain>
    </source>
</reference>
<dbReference type="OrthoDB" id="64737at2"/>
<comment type="caution">
    <text evidence="2">The sequence shown here is derived from an EMBL/GenBank/DDBJ whole genome shotgun (WGS) entry which is preliminary data.</text>
</comment>
<evidence type="ECO:0000313" key="2">
    <source>
        <dbReference type="EMBL" id="TFW14722.1"/>
    </source>
</evidence>
<protein>
    <submittedName>
        <fullName evidence="2">DUF1345 domain-containing protein</fullName>
    </submittedName>
</protein>
<gene>
    <name evidence="2" type="ORF">EGY25_03805</name>
</gene>
<sequence length="217" mass="23369">MGSVARLFRLHFSLWLGLLVLVTVAALTPSGFGWPLRLAAGWDAGVAAFLIVTFYHIFRARSQDAIRRRAAELDQAGALVLPLSMAAAVASVVVLILAMVASGGKPTVGQAVFSVCTVGLSWLYVHIIFALHYAHGFYAPRDHGKGDQGGLIFPGEDDPDYWDFLHFSLIIGVANQTADIQISSRKLRGLATLHSLVAWFFNAVILALTVNLAATLL</sequence>
<dbReference type="AlphaFoldDB" id="A0A4Y9S0C4"/>
<proteinExistence type="predicted"/>
<dbReference type="EMBL" id="SPVH01000002">
    <property type="protein sequence ID" value="TFW14722.1"/>
    <property type="molecule type" value="Genomic_DNA"/>
</dbReference>
<accession>A0A4Y9S0C4</accession>
<evidence type="ECO:0000313" key="3">
    <source>
        <dbReference type="Proteomes" id="UP000298216"/>
    </source>
</evidence>
<feature type="transmembrane region" description="Helical" evidence="1">
    <location>
        <begin position="36"/>
        <end position="58"/>
    </location>
</feature>
<keyword evidence="1" id="KW-1133">Transmembrane helix</keyword>